<dbReference type="InterPro" id="IPR047057">
    <property type="entry name" value="MerR_fam"/>
</dbReference>
<dbReference type="PANTHER" id="PTHR30204">
    <property type="entry name" value="REDOX-CYCLING DRUG-SENSING TRANSCRIPTIONAL ACTIVATOR SOXR"/>
    <property type="match status" value="1"/>
</dbReference>
<dbReference type="InterPro" id="IPR009061">
    <property type="entry name" value="DNA-bd_dom_put_sf"/>
</dbReference>
<dbReference type="InterPro" id="IPR011989">
    <property type="entry name" value="ARM-like"/>
</dbReference>
<dbReference type="PRINTS" id="PR00040">
    <property type="entry name" value="HTHMERR"/>
</dbReference>
<evidence type="ECO:0000259" key="2">
    <source>
        <dbReference type="PROSITE" id="PS50937"/>
    </source>
</evidence>
<feature type="domain" description="HTH merR-type" evidence="2">
    <location>
        <begin position="1"/>
        <end position="69"/>
    </location>
</feature>
<evidence type="ECO:0000256" key="1">
    <source>
        <dbReference type="ARBA" id="ARBA00023125"/>
    </source>
</evidence>
<protein>
    <submittedName>
        <fullName evidence="3">HEAT repeat domain-containing protein</fullName>
    </submittedName>
</protein>
<dbReference type="PROSITE" id="PS00552">
    <property type="entry name" value="HTH_MERR_1"/>
    <property type="match status" value="1"/>
</dbReference>
<evidence type="ECO:0000313" key="4">
    <source>
        <dbReference type="Proteomes" id="UP000678317"/>
    </source>
</evidence>
<dbReference type="Pfam" id="PF13646">
    <property type="entry name" value="HEAT_2"/>
    <property type="match status" value="1"/>
</dbReference>
<accession>A0ABS3SJN1</accession>
<reference evidence="3 4" key="1">
    <citation type="submission" date="2021-03" db="EMBL/GenBank/DDBJ databases">
        <title>novel species in genus Cellulomonas.</title>
        <authorList>
            <person name="Zhang G."/>
        </authorList>
    </citation>
    <scope>NUCLEOTIDE SEQUENCE [LARGE SCALE GENOMIC DNA]</scope>
    <source>
        <strain evidence="4">zg-ZUI188</strain>
    </source>
</reference>
<comment type="caution">
    <text evidence="3">The sequence shown here is derived from an EMBL/GenBank/DDBJ whole genome shotgun (WGS) entry which is preliminary data.</text>
</comment>
<proteinExistence type="predicted"/>
<organism evidence="3 4">
    <name type="scientific">Cellulomonas fengjieae</name>
    <dbReference type="NCBI Taxonomy" id="2819978"/>
    <lineage>
        <taxon>Bacteria</taxon>
        <taxon>Bacillati</taxon>
        <taxon>Actinomycetota</taxon>
        <taxon>Actinomycetes</taxon>
        <taxon>Micrococcales</taxon>
        <taxon>Cellulomonadaceae</taxon>
        <taxon>Cellulomonas</taxon>
    </lineage>
</organism>
<dbReference type="Gene3D" id="1.25.10.10">
    <property type="entry name" value="Leucine-rich Repeat Variant"/>
    <property type="match status" value="1"/>
</dbReference>
<dbReference type="EMBL" id="JAGFBM010000009">
    <property type="protein sequence ID" value="MBO3085960.1"/>
    <property type="molecule type" value="Genomic_DNA"/>
</dbReference>
<gene>
    <name evidence="3" type="ORF">J4035_15060</name>
</gene>
<keyword evidence="4" id="KW-1185">Reference proteome</keyword>
<name>A0ABS3SJN1_9CELL</name>
<dbReference type="SMART" id="SM00567">
    <property type="entry name" value="EZ_HEAT"/>
    <property type="match status" value="2"/>
</dbReference>
<dbReference type="Pfam" id="PF13411">
    <property type="entry name" value="MerR_1"/>
    <property type="match status" value="1"/>
</dbReference>
<dbReference type="Proteomes" id="UP000678317">
    <property type="component" value="Unassembled WGS sequence"/>
</dbReference>
<dbReference type="InterPro" id="IPR004155">
    <property type="entry name" value="PBS_lyase_HEAT"/>
</dbReference>
<dbReference type="SMART" id="SM00422">
    <property type="entry name" value="HTH_MERR"/>
    <property type="match status" value="1"/>
</dbReference>
<dbReference type="RefSeq" id="WP_208290383.1">
    <property type="nucleotide sequence ID" value="NZ_CP074404.1"/>
</dbReference>
<sequence>MLIGEVSERSGISARMLRHYDALGLVSPTGRTLGGYRQYSADDVRRLFQVEGLRSLGLSLQEISDVLADLAFDPAPLVEQLIERTRERLAREEELLRRLTQVHTTNPAAWADVLRTIGLLRGLEVGDASSRQRLVLELTGHAGDVPSLAEAALNEPEPNVSGALYWALARSGDTAIPMLVETLDAPDADRRRRAVEALEKIGSPDALASLADAFRHPDPFVAGRAVLARGARGGADVIPALVALVVEGRDDVAAADALGVLAARHGHADAIVRAIRDELTDAPVAARQRLAGALAEVPGPAADAALTALLDDPERSVALTATSVLRARRRVPG</sequence>
<keyword evidence="1" id="KW-0238">DNA-binding</keyword>
<dbReference type="PROSITE" id="PS50937">
    <property type="entry name" value="HTH_MERR_2"/>
    <property type="match status" value="1"/>
</dbReference>
<dbReference type="PANTHER" id="PTHR30204:SF93">
    <property type="entry name" value="HTH MERR-TYPE DOMAIN-CONTAINING PROTEIN"/>
    <property type="match status" value="1"/>
</dbReference>
<evidence type="ECO:0000313" key="3">
    <source>
        <dbReference type="EMBL" id="MBO3085960.1"/>
    </source>
</evidence>
<dbReference type="InterPro" id="IPR016024">
    <property type="entry name" value="ARM-type_fold"/>
</dbReference>
<dbReference type="InterPro" id="IPR000551">
    <property type="entry name" value="MerR-type_HTH_dom"/>
</dbReference>
<dbReference type="Gene3D" id="1.10.1660.10">
    <property type="match status" value="1"/>
</dbReference>
<dbReference type="SUPFAM" id="SSF46955">
    <property type="entry name" value="Putative DNA-binding domain"/>
    <property type="match status" value="1"/>
</dbReference>
<dbReference type="SUPFAM" id="SSF48371">
    <property type="entry name" value="ARM repeat"/>
    <property type="match status" value="1"/>
</dbReference>